<evidence type="ECO:0000313" key="2">
    <source>
        <dbReference type="EMBL" id="KAK3759161.1"/>
    </source>
</evidence>
<feature type="region of interest" description="Disordered" evidence="1">
    <location>
        <begin position="1"/>
        <end position="31"/>
    </location>
</feature>
<protein>
    <submittedName>
        <fullName evidence="2">Uncharacterized protein</fullName>
    </submittedName>
</protein>
<accession>A0AAE0YZ42</accession>
<dbReference type="EMBL" id="JAWDGP010005162">
    <property type="protein sequence ID" value="KAK3759161.1"/>
    <property type="molecule type" value="Genomic_DNA"/>
</dbReference>
<sequence length="73" mass="8652">MGERWEGMRRKGKEMGERWEGMRRKGKEMGERWEGMRRKVQLFGRCHSQGAPRLNQFGKFGRGEKVPVSKDLI</sequence>
<gene>
    <name evidence="2" type="ORF">RRG08_036952</name>
</gene>
<evidence type="ECO:0000256" key="1">
    <source>
        <dbReference type="SAM" id="MobiDB-lite"/>
    </source>
</evidence>
<keyword evidence="3" id="KW-1185">Reference proteome</keyword>
<organism evidence="2 3">
    <name type="scientific">Elysia crispata</name>
    <name type="common">lettuce slug</name>
    <dbReference type="NCBI Taxonomy" id="231223"/>
    <lineage>
        <taxon>Eukaryota</taxon>
        <taxon>Metazoa</taxon>
        <taxon>Spiralia</taxon>
        <taxon>Lophotrochozoa</taxon>
        <taxon>Mollusca</taxon>
        <taxon>Gastropoda</taxon>
        <taxon>Heterobranchia</taxon>
        <taxon>Euthyneura</taxon>
        <taxon>Panpulmonata</taxon>
        <taxon>Sacoglossa</taxon>
        <taxon>Placobranchoidea</taxon>
        <taxon>Plakobranchidae</taxon>
        <taxon>Elysia</taxon>
    </lineage>
</organism>
<evidence type="ECO:0000313" key="3">
    <source>
        <dbReference type="Proteomes" id="UP001283361"/>
    </source>
</evidence>
<dbReference type="Proteomes" id="UP001283361">
    <property type="component" value="Unassembled WGS sequence"/>
</dbReference>
<comment type="caution">
    <text evidence="2">The sequence shown here is derived from an EMBL/GenBank/DDBJ whole genome shotgun (WGS) entry which is preliminary data.</text>
</comment>
<dbReference type="AlphaFoldDB" id="A0AAE0YZ42"/>
<name>A0AAE0YZ42_9GAST</name>
<reference evidence="2" key="1">
    <citation type="journal article" date="2023" name="G3 (Bethesda)">
        <title>A reference genome for the long-term kleptoplast-retaining sea slug Elysia crispata morphotype clarki.</title>
        <authorList>
            <person name="Eastman K.E."/>
            <person name="Pendleton A.L."/>
            <person name="Shaikh M.A."/>
            <person name="Suttiyut T."/>
            <person name="Ogas R."/>
            <person name="Tomko P."/>
            <person name="Gavelis G."/>
            <person name="Widhalm J.R."/>
            <person name="Wisecaver J.H."/>
        </authorList>
    </citation>
    <scope>NUCLEOTIDE SEQUENCE</scope>
    <source>
        <strain evidence="2">ECLA1</strain>
    </source>
</reference>
<proteinExistence type="predicted"/>